<dbReference type="Proteomes" id="UP000182178">
    <property type="component" value="Unassembled WGS sequence"/>
</dbReference>
<evidence type="ECO:0000313" key="1">
    <source>
        <dbReference type="EMBL" id="CUA90174.1"/>
    </source>
</evidence>
<reference evidence="1 2" key="1">
    <citation type="submission" date="2015-08" db="EMBL/GenBank/DDBJ databases">
        <authorList>
            <person name="Varghese N."/>
        </authorList>
    </citation>
    <scope>NUCLEOTIDE SEQUENCE [LARGE SCALE GENOMIC DNA]</scope>
    <source>
        <strain evidence="1 2">DSM 18167</strain>
    </source>
</reference>
<dbReference type="RefSeq" id="WP_055460610.1">
    <property type="nucleotide sequence ID" value="NZ_CYHC01000011.1"/>
</dbReference>
<name>A0ABP2AAN5_9HYPH</name>
<protein>
    <submittedName>
        <fullName evidence="1">Uncharacterized protein</fullName>
    </submittedName>
</protein>
<comment type="caution">
    <text evidence="1">The sequence shown here is derived from an EMBL/GenBank/DDBJ whole genome shotgun (WGS) entry which is preliminary data.</text>
</comment>
<accession>A0ABP2AAN5</accession>
<organism evidence="1 2">
    <name type="scientific">Chelatococcus sambhunathii</name>
    <dbReference type="NCBI Taxonomy" id="363953"/>
    <lineage>
        <taxon>Bacteria</taxon>
        <taxon>Pseudomonadati</taxon>
        <taxon>Pseudomonadota</taxon>
        <taxon>Alphaproteobacteria</taxon>
        <taxon>Hyphomicrobiales</taxon>
        <taxon>Chelatococcaceae</taxon>
        <taxon>Chelatococcus</taxon>
    </lineage>
</organism>
<dbReference type="SUPFAM" id="SSF109604">
    <property type="entry name" value="HD-domain/PDEase-like"/>
    <property type="match status" value="1"/>
</dbReference>
<gene>
    <name evidence="1" type="ORF">Ga0061061_11197</name>
</gene>
<keyword evidence="2" id="KW-1185">Reference proteome</keyword>
<dbReference type="EMBL" id="CYHC01000011">
    <property type="protein sequence ID" value="CUA90174.1"/>
    <property type="molecule type" value="Genomic_DNA"/>
</dbReference>
<sequence>MTWLPTTTGRVVDLLRPDPASIDFRGDVAPQLARVARFGGATGGGIFSVAQHCAVGADALFHETRDPALAAAFLLHDAHEYLMGDIITPVVEALCVHLTLDSNGRERAVRVPEVKAQITRLKSRLDHAIHRAAGLPWPLPQHAEKAVKAMDVRMLRTERDHLTVPCGRKWAAEVEAAEPVPMRGRLTIWPWPKAADEWLMRLDRYCPQALNRAA</sequence>
<dbReference type="Gene3D" id="1.10.3210.10">
    <property type="entry name" value="Hypothetical protein af1432"/>
    <property type="match status" value="1"/>
</dbReference>
<proteinExistence type="predicted"/>
<evidence type="ECO:0000313" key="2">
    <source>
        <dbReference type="Proteomes" id="UP000182178"/>
    </source>
</evidence>